<proteinExistence type="predicted"/>
<protein>
    <submittedName>
        <fullName evidence="1">ATP-dependent DNA helicase chl1</fullName>
    </submittedName>
</protein>
<gene>
    <name evidence="1" type="primary">CHL1</name>
    <name evidence="1" type="ORF">QFC19_009439</name>
</gene>
<name>A0ACC2UVQ7_9TREE</name>
<keyword evidence="1" id="KW-0547">Nucleotide-binding</keyword>
<keyword evidence="1" id="KW-0347">Helicase</keyword>
<organism evidence="1 2">
    <name type="scientific">Naganishia cerealis</name>
    <dbReference type="NCBI Taxonomy" id="610337"/>
    <lineage>
        <taxon>Eukaryota</taxon>
        <taxon>Fungi</taxon>
        <taxon>Dikarya</taxon>
        <taxon>Basidiomycota</taxon>
        <taxon>Agaricomycotina</taxon>
        <taxon>Tremellomycetes</taxon>
        <taxon>Filobasidiales</taxon>
        <taxon>Filobasidiaceae</taxon>
        <taxon>Naganishia</taxon>
    </lineage>
</organism>
<keyword evidence="1" id="KW-0378">Hydrolase</keyword>
<keyword evidence="1" id="KW-0067">ATP-binding</keyword>
<dbReference type="Proteomes" id="UP001241377">
    <property type="component" value="Unassembled WGS sequence"/>
</dbReference>
<keyword evidence="2" id="KW-1185">Reference proteome</keyword>
<comment type="caution">
    <text evidence="1">The sequence shown here is derived from an EMBL/GenBank/DDBJ whole genome shotgun (WGS) entry which is preliminary data.</text>
</comment>
<reference evidence="1" key="1">
    <citation type="submission" date="2023-04" db="EMBL/GenBank/DDBJ databases">
        <title>Draft Genome sequencing of Naganishia species isolated from polar environments using Oxford Nanopore Technology.</title>
        <authorList>
            <person name="Leo P."/>
            <person name="Venkateswaran K."/>
        </authorList>
    </citation>
    <scope>NUCLEOTIDE SEQUENCE</scope>
    <source>
        <strain evidence="1">MNA-CCFEE 5261</strain>
    </source>
</reference>
<evidence type="ECO:0000313" key="1">
    <source>
        <dbReference type="EMBL" id="KAJ9090765.1"/>
    </source>
</evidence>
<sequence>MNRDDPRLTYNHPYKPYDIQVQLMDAIYDTIQNKYKVGLFESPTGTGKTLSIICSSMTWLRNYKKTQDHSTTGSNSSNDNDPNQTSDSDEEPDWVKEAHIKNIRLRTSGLAIDYERHLEELLQTPHAGHTVELGQRTHKRKKRATNDEDFLPDDYNSDTDLNSVETKNAKLQQEINQIMKRVDGSDGKTPGFVNTCPVTIFFSSRTHSQLSQFAHQLSITLFESSLGEIAERIKFMPLSSRKQLCIHPKVSSLSSVSAVNDACVELQQKSDKRCEFMPRVNNPESDQLVQRFADYSFAVIKDIEELHELGADLKVCPYYASRRNIENSEIIALPYQMLLQQATRKSLGLSIKDSIVIIDEAHNLLDVISSINSVSITRKELSSVIASLKLYYNKFTKRLNSGNRIHLMKLIKLCLLVETYIKNCEIQNKCVPGSDVLIDELFQGSTGDLLNIHRIEKYLDKSKIAYKIQTYIEQSREESDEKQASSPLLFKVTAFLKSLVNPSKEGRFFWDKINDDTEIKYLLLDPSEMFRDVVESARCVLLCGGTMEPVEDYYRYLFPYVPGEKIKKFTCGHIVPQENIEVLTVSLRKTTVFDFLYHKRNDPSMLRELALSLQDICERVTNGIIVFAPSYKYLNQLILTWRKDGNLAKISTLKQVFLELSDSTSIESILRDYGAAARGSGAILFSVVGGKMSEGVNFSDELARAVIMLGLPYPNAFSGELIAKRKFIEETTLLKGGTQAMAKENSREYYENICMRAVNQSVGRSIRHANDYSVIVLFDTRYNSSHIQLKLSGWMRLSIRPERESFDMTLERIADFFAAKTLTKR</sequence>
<dbReference type="EMBL" id="JASBWR010000162">
    <property type="protein sequence ID" value="KAJ9090765.1"/>
    <property type="molecule type" value="Genomic_DNA"/>
</dbReference>
<accession>A0ACC2UVQ7</accession>
<evidence type="ECO:0000313" key="2">
    <source>
        <dbReference type="Proteomes" id="UP001241377"/>
    </source>
</evidence>